<dbReference type="AlphaFoldDB" id="A0A0H5R9X7"/>
<dbReference type="GO" id="GO:0033588">
    <property type="term" value="C:elongator holoenzyme complex"/>
    <property type="evidence" value="ECO:0007669"/>
    <property type="project" value="InterPro"/>
</dbReference>
<dbReference type="GO" id="GO:0000049">
    <property type="term" value="F:tRNA binding"/>
    <property type="evidence" value="ECO:0007669"/>
    <property type="project" value="TreeGrafter"/>
</dbReference>
<evidence type="ECO:0000256" key="1">
    <source>
        <dbReference type="ARBA" id="ARBA00004123"/>
    </source>
</evidence>
<sequence length="249" mass="27584">MLTRLLNELRADGAPKHTLVLAVGHGSDVLEFIGHLLCRYPRLTSGYVLVRGHHPSRRINAMLEGCSHPSTVYDGHHDLISLTADLKQSRPVNCSHRPLIVFDSLSTHIVRHGSGPVCAMVADLLLSGFLIFATIVNANPHLESMSSACAQFHRDGTCSIVLRRQSGNCLYDRMRFGPGFERPEHDDEDGAHHVPIPDSTFNLDLSAEQRRAKDGLLLPYMRAMDGKAPTTRILHEDDDDSDPDNDLDI</sequence>
<evidence type="ECO:0000256" key="7">
    <source>
        <dbReference type="ARBA" id="ARBA00022694"/>
    </source>
</evidence>
<organism evidence="10">
    <name type="scientific">Spongospora subterranea</name>
    <dbReference type="NCBI Taxonomy" id="70186"/>
    <lineage>
        <taxon>Eukaryota</taxon>
        <taxon>Sar</taxon>
        <taxon>Rhizaria</taxon>
        <taxon>Endomyxa</taxon>
        <taxon>Phytomyxea</taxon>
        <taxon>Plasmodiophorida</taxon>
        <taxon>Plasmodiophoridae</taxon>
        <taxon>Spongospora</taxon>
    </lineage>
</organism>
<dbReference type="PANTHER" id="PTHR15641:SF1">
    <property type="entry name" value="ELONGATOR COMPLEX PROTEIN 5"/>
    <property type="match status" value="1"/>
</dbReference>
<comment type="pathway">
    <text evidence="3">tRNA modification; 5-methoxycarbonylmethyl-2-thiouridine-tRNA biosynthesis.</text>
</comment>
<evidence type="ECO:0000256" key="2">
    <source>
        <dbReference type="ARBA" id="ARBA00004496"/>
    </source>
</evidence>
<dbReference type="GO" id="GO:0002098">
    <property type="term" value="P:tRNA wobble uridine modification"/>
    <property type="evidence" value="ECO:0007669"/>
    <property type="project" value="InterPro"/>
</dbReference>
<evidence type="ECO:0000256" key="9">
    <source>
        <dbReference type="SAM" id="MobiDB-lite"/>
    </source>
</evidence>
<dbReference type="PANTHER" id="PTHR15641">
    <property type="entry name" value="ELONGATOR COMPLEX PROTEIN 5"/>
    <property type="match status" value="1"/>
</dbReference>
<reference evidence="10" key="1">
    <citation type="submission" date="2015-04" db="EMBL/GenBank/DDBJ databases">
        <title>The genome sequence of the plant pathogenic Rhizarian Plasmodiophora brassicae reveals insights in its biotrophic life cycle and the origin of chitin synthesis.</title>
        <authorList>
            <person name="Schwelm A."/>
            <person name="Fogelqvist J."/>
            <person name="Knaust A."/>
            <person name="Julke S."/>
            <person name="Lilja T."/>
            <person name="Dhandapani V."/>
            <person name="Bonilla-Rosso G."/>
            <person name="Karlsson M."/>
            <person name="Shevchenko A."/>
            <person name="Choi S.R."/>
            <person name="Kim H.G."/>
            <person name="Park J.Y."/>
            <person name="Lim Y.P."/>
            <person name="Ludwig-Muller J."/>
            <person name="Dixelius C."/>
        </authorList>
    </citation>
    <scope>NUCLEOTIDE SEQUENCE</scope>
    <source>
        <tissue evidence="10">Potato root galls</tissue>
    </source>
</reference>
<protein>
    <recommendedName>
        <fullName evidence="5">Elongator complex protein 5</fullName>
    </recommendedName>
</protein>
<dbReference type="EMBL" id="HACM01010149">
    <property type="protein sequence ID" value="CRZ10591.1"/>
    <property type="molecule type" value="Transcribed_RNA"/>
</dbReference>
<proteinExistence type="inferred from homology"/>
<comment type="similarity">
    <text evidence="4">Belongs to the ELP5 family.</text>
</comment>
<evidence type="ECO:0000256" key="3">
    <source>
        <dbReference type="ARBA" id="ARBA00005043"/>
    </source>
</evidence>
<dbReference type="GO" id="GO:0005634">
    <property type="term" value="C:nucleus"/>
    <property type="evidence" value="ECO:0007669"/>
    <property type="project" value="UniProtKB-SubCell"/>
</dbReference>
<name>A0A0H5R9X7_9EUKA</name>
<comment type="subcellular location">
    <subcellularLocation>
        <location evidence="2">Cytoplasm</location>
    </subcellularLocation>
    <subcellularLocation>
        <location evidence="1">Nucleus</location>
    </subcellularLocation>
</comment>
<dbReference type="Pfam" id="PF10483">
    <property type="entry name" value="Elong_Iki1"/>
    <property type="match status" value="1"/>
</dbReference>
<dbReference type="UniPathway" id="UPA00988"/>
<keyword evidence="7" id="KW-0819">tRNA processing</keyword>
<evidence type="ECO:0000256" key="8">
    <source>
        <dbReference type="ARBA" id="ARBA00023242"/>
    </source>
</evidence>
<dbReference type="InterPro" id="IPR019519">
    <property type="entry name" value="Elp5"/>
</dbReference>
<evidence type="ECO:0000313" key="10">
    <source>
        <dbReference type="EMBL" id="CRZ10591.1"/>
    </source>
</evidence>
<dbReference type="GO" id="GO:0005829">
    <property type="term" value="C:cytosol"/>
    <property type="evidence" value="ECO:0007669"/>
    <property type="project" value="TreeGrafter"/>
</dbReference>
<evidence type="ECO:0000256" key="5">
    <source>
        <dbReference type="ARBA" id="ARBA00020264"/>
    </source>
</evidence>
<keyword evidence="8" id="KW-0539">Nucleus</keyword>
<accession>A0A0H5R9X7</accession>
<evidence type="ECO:0000256" key="4">
    <source>
        <dbReference type="ARBA" id="ARBA00009567"/>
    </source>
</evidence>
<evidence type="ECO:0000256" key="6">
    <source>
        <dbReference type="ARBA" id="ARBA00022490"/>
    </source>
</evidence>
<feature type="compositionally biased region" description="Acidic residues" evidence="9">
    <location>
        <begin position="236"/>
        <end position="249"/>
    </location>
</feature>
<keyword evidence="6" id="KW-0963">Cytoplasm</keyword>
<feature type="region of interest" description="Disordered" evidence="9">
    <location>
        <begin position="230"/>
        <end position="249"/>
    </location>
</feature>